<evidence type="ECO:0000313" key="2">
    <source>
        <dbReference type="Proteomes" id="UP001164539"/>
    </source>
</evidence>
<organism evidence="1 2">
    <name type="scientific">Melia azedarach</name>
    <name type="common">Chinaberry tree</name>
    <dbReference type="NCBI Taxonomy" id="155640"/>
    <lineage>
        <taxon>Eukaryota</taxon>
        <taxon>Viridiplantae</taxon>
        <taxon>Streptophyta</taxon>
        <taxon>Embryophyta</taxon>
        <taxon>Tracheophyta</taxon>
        <taxon>Spermatophyta</taxon>
        <taxon>Magnoliopsida</taxon>
        <taxon>eudicotyledons</taxon>
        <taxon>Gunneridae</taxon>
        <taxon>Pentapetalae</taxon>
        <taxon>rosids</taxon>
        <taxon>malvids</taxon>
        <taxon>Sapindales</taxon>
        <taxon>Meliaceae</taxon>
        <taxon>Melia</taxon>
    </lineage>
</organism>
<dbReference type="Proteomes" id="UP001164539">
    <property type="component" value="Chromosome 7"/>
</dbReference>
<sequence length="137" mass="16155">MGMTTMILRAGVPLPFPPYIRRVLSAFNLAPTQLVPNAWRVIMGLWVLWRKLGFSEPSITEIQDLFYIQPIAKNVGWDFLSSVRGRAFFRGQKKTNHAWKKLFFLLDGKWEFEDNDPKPDIRVLRNYCPACRRRYHL</sequence>
<evidence type="ECO:0000313" key="1">
    <source>
        <dbReference type="EMBL" id="KAJ4715215.1"/>
    </source>
</evidence>
<keyword evidence="2" id="KW-1185">Reference proteome</keyword>
<proteinExistence type="predicted"/>
<gene>
    <name evidence="1" type="ORF">OWV82_013599</name>
</gene>
<reference evidence="1 2" key="1">
    <citation type="journal article" date="2023" name="Science">
        <title>Complex scaffold remodeling in plant triterpene biosynthesis.</title>
        <authorList>
            <person name="De La Pena R."/>
            <person name="Hodgson H."/>
            <person name="Liu J.C."/>
            <person name="Stephenson M.J."/>
            <person name="Martin A.C."/>
            <person name="Owen C."/>
            <person name="Harkess A."/>
            <person name="Leebens-Mack J."/>
            <person name="Jimenez L.E."/>
            <person name="Osbourn A."/>
            <person name="Sattely E.S."/>
        </authorList>
    </citation>
    <scope>NUCLEOTIDE SEQUENCE [LARGE SCALE GENOMIC DNA]</scope>
    <source>
        <strain evidence="2">cv. JPN11</strain>
        <tissue evidence="1">Leaf</tissue>
    </source>
</reference>
<protein>
    <submittedName>
        <fullName evidence="1">Collagen alpha-1(VII) chain like</fullName>
    </submittedName>
</protein>
<dbReference type="EMBL" id="CM051400">
    <property type="protein sequence ID" value="KAJ4715215.1"/>
    <property type="molecule type" value="Genomic_DNA"/>
</dbReference>
<accession>A0ACC1XY59</accession>
<comment type="caution">
    <text evidence="1">The sequence shown here is derived from an EMBL/GenBank/DDBJ whole genome shotgun (WGS) entry which is preliminary data.</text>
</comment>
<name>A0ACC1XY59_MELAZ</name>
<keyword evidence="1" id="KW-0176">Collagen</keyword>